<dbReference type="GO" id="GO:0006817">
    <property type="term" value="P:phosphate ion transport"/>
    <property type="evidence" value="ECO:0007669"/>
    <property type="project" value="UniProtKB-KW"/>
</dbReference>
<keyword evidence="6 7" id="KW-0592">Phosphate transport</keyword>
<dbReference type="InterPro" id="IPR026022">
    <property type="entry name" value="PhoU_dom"/>
</dbReference>
<dbReference type="Gene3D" id="1.20.58.220">
    <property type="entry name" value="Phosphate transport system protein phou homolog 2, domain 2"/>
    <property type="match status" value="1"/>
</dbReference>
<dbReference type="SUPFAM" id="SSF109755">
    <property type="entry name" value="PhoU-like"/>
    <property type="match status" value="1"/>
</dbReference>
<comment type="subunit">
    <text evidence="3 7">Homodimer.</text>
</comment>
<comment type="caution">
    <text evidence="9">The sequence shown here is derived from an EMBL/GenBank/DDBJ whole genome shotgun (WGS) entry which is preliminary data.</text>
</comment>
<dbReference type="GO" id="GO:0030643">
    <property type="term" value="P:intracellular phosphate ion homeostasis"/>
    <property type="evidence" value="ECO:0007669"/>
    <property type="project" value="InterPro"/>
</dbReference>
<evidence type="ECO:0000256" key="3">
    <source>
        <dbReference type="ARBA" id="ARBA00011738"/>
    </source>
</evidence>
<feature type="domain" description="PhoU" evidence="8">
    <location>
        <begin position="125"/>
        <end position="210"/>
    </location>
</feature>
<dbReference type="PATRIC" id="fig|1423722.3.peg.610"/>
<dbReference type="InterPro" id="IPR028366">
    <property type="entry name" value="PhoU"/>
</dbReference>
<organism evidence="9 10">
    <name type="scientific">Amylolactobacillus amylotrophicus DSM 20534</name>
    <dbReference type="NCBI Taxonomy" id="1423722"/>
    <lineage>
        <taxon>Bacteria</taxon>
        <taxon>Bacillati</taxon>
        <taxon>Bacillota</taxon>
        <taxon>Bacilli</taxon>
        <taxon>Lactobacillales</taxon>
        <taxon>Lactobacillaceae</taxon>
        <taxon>Amylolactobacillus</taxon>
    </lineage>
</organism>
<keyword evidence="4 7" id="KW-0813">Transport</keyword>
<name>A0A0R1GS30_9LACO</name>
<dbReference type="PANTHER" id="PTHR42930:SF3">
    <property type="entry name" value="PHOSPHATE-SPECIFIC TRANSPORT SYSTEM ACCESSORY PROTEIN PHOU"/>
    <property type="match status" value="1"/>
</dbReference>
<dbReference type="AlphaFoldDB" id="A0A0R1GS30"/>
<dbReference type="GO" id="GO:0045936">
    <property type="term" value="P:negative regulation of phosphate metabolic process"/>
    <property type="evidence" value="ECO:0007669"/>
    <property type="project" value="InterPro"/>
</dbReference>
<sequence length="244" mass="27234">MEGVSMDGLFSDELKKLKWHFIEMGINVSEQIYQATKAFIDHDKELAQHVIEQDQTTNEEETGLEVQALNLMALQQPVADDFRSIISILKASSDLERIGDHAVNIARETIRASGSQRVVGIENAIAEMTASVRSMLEKVLDAYAQADEKVAREGAAADLEVDKQYILVRDSITAAMRQDAKTITASSSYLMVSRLLERVGDHIVNLSEWIVYSRTGELVELNPGKSDLEMLHTLLNNSEQELNQ</sequence>
<comment type="function">
    <text evidence="7">Plays a role in the regulation of phosphate uptake.</text>
</comment>
<dbReference type="Pfam" id="PF01895">
    <property type="entry name" value="PhoU"/>
    <property type="match status" value="2"/>
</dbReference>
<dbReference type="FunFam" id="1.20.58.220:FF:000004">
    <property type="entry name" value="Phosphate-specific transport system accessory protein PhoU"/>
    <property type="match status" value="1"/>
</dbReference>
<evidence type="ECO:0000259" key="8">
    <source>
        <dbReference type="Pfam" id="PF01895"/>
    </source>
</evidence>
<gene>
    <name evidence="9" type="ORF">FC62_GL000600</name>
</gene>
<evidence type="ECO:0000256" key="7">
    <source>
        <dbReference type="PIRNR" id="PIRNR003107"/>
    </source>
</evidence>
<keyword evidence="5 7" id="KW-0963">Cytoplasm</keyword>
<evidence type="ECO:0000256" key="1">
    <source>
        <dbReference type="ARBA" id="ARBA00004496"/>
    </source>
</evidence>
<evidence type="ECO:0000256" key="4">
    <source>
        <dbReference type="ARBA" id="ARBA00022448"/>
    </source>
</evidence>
<dbReference type="PIRSF" id="PIRSF003107">
    <property type="entry name" value="PhoU"/>
    <property type="match status" value="1"/>
</dbReference>
<keyword evidence="10" id="KW-1185">Reference proteome</keyword>
<protein>
    <recommendedName>
        <fullName evidence="7">Phosphate-specific transport system accessory protein PhoU</fullName>
    </recommendedName>
</protein>
<comment type="similarity">
    <text evidence="2 7">Belongs to the PhoU family.</text>
</comment>
<feature type="domain" description="PhoU" evidence="8">
    <location>
        <begin position="22"/>
        <end position="108"/>
    </location>
</feature>
<evidence type="ECO:0000313" key="9">
    <source>
        <dbReference type="EMBL" id="KRK36821.1"/>
    </source>
</evidence>
<dbReference type="PANTHER" id="PTHR42930">
    <property type="entry name" value="PHOSPHATE-SPECIFIC TRANSPORT SYSTEM ACCESSORY PROTEIN PHOU"/>
    <property type="match status" value="1"/>
</dbReference>
<dbReference type="NCBIfam" id="TIGR02135">
    <property type="entry name" value="phoU_full"/>
    <property type="match status" value="1"/>
</dbReference>
<dbReference type="EMBL" id="AZCV01000010">
    <property type="protein sequence ID" value="KRK36821.1"/>
    <property type="molecule type" value="Genomic_DNA"/>
</dbReference>
<dbReference type="Proteomes" id="UP000050909">
    <property type="component" value="Unassembled WGS sequence"/>
</dbReference>
<evidence type="ECO:0000256" key="6">
    <source>
        <dbReference type="ARBA" id="ARBA00022592"/>
    </source>
</evidence>
<dbReference type="GO" id="GO:0005737">
    <property type="term" value="C:cytoplasm"/>
    <property type="evidence" value="ECO:0007669"/>
    <property type="project" value="UniProtKB-SubCell"/>
</dbReference>
<evidence type="ECO:0000256" key="2">
    <source>
        <dbReference type="ARBA" id="ARBA00008107"/>
    </source>
</evidence>
<proteinExistence type="inferred from homology"/>
<comment type="subcellular location">
    <subcellularLocation>
        <location evidence="1 7">Cytoplasm</location>
    </subcellularLocation>
</comment>
<evidence type="ECO:0000256" key="5">
    <source>
        <dbReference type="ARBA" id="ARBA00022490"/>
    </source>
</evidence>
<dbReference type="InterPro" id="IPR038078">
    <property type="entry name" value="PhoU-like_sf"/>
</dbReference>
<accession>A0A0R1GS30</accession>
<reference evidence="9 10" key="1">
    <citation type="journal article" date="2015" name="Genome Announc.">
        <title>Expanding the biotechnology potential of lactobacilli through comparative genomics of 213 strains and associated genera.</title>
        <authorList>
            <person name="Sun Z."/>
            <person name="Harris H.M."/>
            <person name="McCann A."/>
            <person name="Guo C."/>
            <person name="Argimon S."/>
            <person name="Zhang W."/>
            <person name="Yang X."/>
            <person name="Jeffery I.B."/>
            <person name="Cooney J.C."/>
            <person name="Kagawa T.F."/>
            <person name="Liu W."/>
            <person name="Song Y."/>
            <person name="Salvetti E."/>
            <person name="Wrobel A."/>
            <person name="Rasinkangas P."/>
            <person name="Parkhill J."/>
            <person name="Rea M.C."/>
            <person name="O'Sullivan O."/>
            <person name="Ritari J."/>
            <person name="Douillard F.P."/>
            <person name="Paul Ross R."/>
            <person name="Yang R."/>
            <person name="Briner A.E."/>
            <person name="Felis G.E."/>
            <person name="de Vos W.M."/>
            <person name="Barrangou R."/>
            <person name="Klaenhammer T.R."/>
            <person name="Caufield P.W."/>
            <person name="Cui Y."/>
            <person name="Zhang H."/>
            <person name="O'Toole P.W."/>
        </authorList>
    </citation>
    <scope>NUCLEOTIDE SEQUENCE [LARGE SCALE GENOMIC DNA]</scope>
    <source>
        <strain evidence="9 10">DSM 20534</strain>
    </source>
</reference>
<evidence type="ECO:0000313" key="10">
    <source>
        <dbReference type="Proteomes" id="UP000050909"/>
    </source>
</evidence>